<evidence type="ECO:0000313" key="1">
    <source>
        <dbReference type="EMBL" id="KRZ68796.1"/>
    </source>
</evidence>
<comment type="caution">
    <text evidence="1">The sequence shown here is derived from an EMBL/GenBank/DDBJ whole genome shotgun (WGS) entry which is preliminary data.</text>
</comment>
<keyword evidence="2" id="KW-1185">Reference proteome</keyword>
<reference evidence="1 2" key="1">
    <citation type="submission" date="2015-01" db="EMBL/GenBank/DDBJ databases">
        <title>Evolution of Trichinella species and genotypes.</title>
        <authorList>
            <person name="Korhonen P.K."/>
            <person name="Edoardo P."/>
            <person name="Giuseppe L.R."/>
            <person name="Gasser R.B."/>
        </authorList>
    </citation>
    <scope>NUCLEOTIDE SEQUENCE [LARGE SCALE GENOMIC DNA]</scope>
    <source>
        <strain evidence="1">ISS1980</strain>
    </source>
</reference>
<organism evidence="1 2">
    <name type="scientific">Trichinella papuae</name>
    <dbReference type="NCBI Taxonomy" id="268474"/>
    <lineage>
        <taxon>Eukaryota</taxon>
        <taxon>Metazoa</taxon>
        <taxon>Ecdysozoa</taxon>
        <taxon>Nematoda</taxon>
        <taxon>Enoplea</taxon>
        <taxon>Dorylaimia</taxon>
        <taxon>Trichinellida</taxon>
        <taxon>Trichinellidae</taxon>
        <taxon>Trichinella</taxon>
    </lineage>
</organism>
<dbReference type="Proteomes" id="UP000054843">
    <property type="component" value="Unassembled WGS sequence"/>
</dbReference>
<gene>
    <name evidence="1" type="ORF">T10_2337</name>
</gene>
<accession>A0A0V1MB18</accession>
<proteinExistence type="predicted"/>
<dbReference type="AlphaFoldDB" id="A0A0V1MB18"/>
<evidence type="ECO:0000313" key="2">
    <source>
        <dbReference type="Proteomes" id="UP000054843"/>
    </source>
</evidence>
<sequence>MAIYSMFTTYIGNSIVNSYPNSNTSFSMFYHLYKLFYLQFERKKKNKIPSSIPKPYHLFYSFTKI</sequence>
<protein>
    <submittedName>
        <fullName evidence="1">Uncharacterized protein</fullName>
    </submittedName>
</protein>
<dbReference type="EMBL" id="JYDO01000154">
    <property type="protein sequence ID" value="KRZ68796.1"/>
    <property type="molecule type" value="Genomic_DNA"/>
</dbReference>
<name>A0A0V1MB18_9BILA</name>